<evidence type="ECO:0000313" key="3">
    <source>
        <dbReference type="Proteomes" id="UP001054902"/>
    </source>
</evidence>
<organism evidence="2 3">
    <name type="scientific">Chaetoceros tenuissimus</name>
    <dbReference type="NCBI Taxonomy" id="426638"/>
    <lineage>
        <taxon>Eukaryota</taxon>
        <taxon>Sar</taxon>
        <taxon>Stramenopiles</taxon>
        <taxon>Ochrophyta</taxon>
        <taxon>Bacillariophyta</taxon>
        <taxon>Coscinodiscophyceae</taxon>
        <taxon>Chaetocerotophycidae</taxon>
        <taxon>Chaetocerotales</taxon>
        <taxon>Chaetocerotaceae</taxon>
        <taxon>Chaetoceros</taxon>
    </lineage>
</organism>
<gene>
    <name evidence="2" type="ORF">CTEN210_14641</name>
</gene>
<evidence type="ECO:0000313" key="2">
    <source>
        <dbReference type="EMBL" id="GFH58165.1"/>
    </source>
</evidence>
<dbReference type="AlphaFoldDB" id="A0AAD3D7X7"/>
<feature type="compositionally biased region" description="Acidic residues" evidence="1">
    <location>
        <begin position="163"/>
        <end position="176"/>
    </location>
</feature>
<evidence type="ECO:0000256" key="1">
    <source>
        <dbReference type="SAM" id="MobiDB-lite"/>
    </source>
</evidence>
<proteinExistence type="predicted"/>
<sequence>MKDYVLEKCKSIDVEARCRKSNYTKKSSLKACLKGGNTAKRILCSKYCQGEKIALNSHQECTNARISKRNIEDFSYCRLGFDKAKLLLQEELKEFTLDVPPIENEKENSVVEAESEPEPIHYDNEKAEEEETPVVDDEILKVEELIDQSDPVDETVEVATEQSIEENNEVNEEDSNPIEASMETQVIDTNIVDTNEYSNISSIEIDAVSFENEKQFLE</sequence>
<protein>
    <submittedName>
        <fullName evidence="2">Uncharacterized protein</fullName>
    </submittedName>
</protein>
<name>A0AAD3D7X7_9STRA</name>
<reference evidence="2 3" key="1">
    <citation type="journal article" date="2021" name="Sci. Rep.">
        <title>The genome of the diatom Chaetoceros tenuissimus carries an ancient integrated fragment of an extant virus.</title>
        <authorList>
            <person name="Hongo Y."/>
            <person name="Kimura K."/>
            <person name="Takaki Y."/>
            <person name="Yoshida Y."/>
            <person name="Baba S."/>
            <person name="Kobayashi G."/>
            <person name="Nagasaki K."/>
            <person name="Hano T."/>
            <person name="Tomaru Y."/>
        </authorList>
    </citation>
    <scope>NUCLEOTIDE SEQUENCE [LARGE SCALE GENOMIC DNA]</scope>
    <source>
        <strain evidence="2 3">NIES-3715</strain>
    </source>
</reference>
<comment type="caution">
    <text evidence="2">The sequence shown here is derived from an EMBL/GenBank/DDBJ whole genome shotgun (WGS) entry which is preliminary data.</text>
</comment>
<dbReference type="Proteomes" id="UP001054902">
    <property type="component" value="Unassembled WGS sequence"/>
</dbReference>
<dbReference type="EMBL" id="BLLK01000061">
    <property type="protein sequence ID" value="GFH58165.1"/>
    <property type="molecule type" value="Genomic_DNA"/>
</dbReference>
<keyword evidence="3" id="KW-1185">Reference proteome</keyword>
<accession>A0AAD3D7X7</accession>
<feature type="region of interest" description="Disordered" evidence="1">
    <location>
        <begin position="161"/>
        <end position="185"/>
    </location>
</feature>